<dbReference type="PANTHER" id="PTHR38978">
    <property type="entry name" value="DUF2787 DOMAIN-CONTAINING PROTEIN"/>
    <property type="match status" value="1"/>
</dbReference>
<dbReference type="Pfam" id="PF10980">
    <property type="entry name" value="DUF2787"/>
    <property type="match status" value="1"/>
</dbReference>
<evidence type="ECO:0008006" key="3">
    <source>
        <dbReference type="Google" id="ProtNLM"/>
    </source>
</evidence>
<dbReference type="RefSeq" id="WP_076944366.1">
    <property type="nucleotide sequence ID" value="NZ_MOXD01000024.1"/>
</dbReference>
<dbReference type="InterPro" id="IPR021248">
    <property type="entry name" value="DUF2787"/>
</dbReference>
<evidence type="ECO:0000313" key="1">
    <source>
        <dbReference type="EMBL" id="OMQ18782.1"/>
    </source>
</evidence>
<comment type="caution">
    <text evidence="1">The sequence shown here is derived from an EMBL/GenBank/DDBJ whole genome shotgun (WGS) entry which is preliminary data.</text>
</comment>
<dbReference type="Proteomes" id="UP000216021">
    <property type="component" value="Unassembled WGS sequence"/>
</dbReference>
<name>A0A1S8CD78_9GAMM</name>
<dbReference type="EMBL" id="MOXD01000024">
    <property type="protein sequence ID" value="OMQ18782.1"/>
    <property type="molecule type" value="Genomic_DNA"/>
</dbReference>
<dbReference type="PANTHER" id="PTHR38978:SF2">
    <property type="entry name" value="DUF2787 DOMAIN-CONTAINING PROTEIN"/>
    <property type="match status" value="1"/>
</dbReference>
<dbReference type="AlphaFoldDB" id="A0A1S8CD78"/>
<dbReference type="OrthoDB" id="5589278at2"/>
<accession>A0A1S8CD78</accession>
<proteinExistence type="predicted"/>
<dbReference type="STRING" id="2034155.BMI79_21815"/>
<sequence length="143" mass="16822">MHQNHTIDQAGFILPVSQSFTQLLFNALSAAPDMPPSTRAVTLNFRDPHYSSERGGYHPVEIRLIRHNEGWRFDYVTDFGFVGTVYPELEKILDFSWTQRYVFESRMGDLTQAEGRELYSLWQHNFVCYWQMDAYTTTVSWEI</sequence>
<dbReference type="Gene3D" id="3.10.450.430">
    <property type="entry name" value="Protein of unknown function DUF2787"/>
    <property type="match status" value="1"/>
</dbReference>
<keyword evidence="2" id="KW-1185">Reference proteome</keyword>
<reference evidence="1 2" key="1">
    <citation type="submission" date="2016-11" db="EMBL/GenBank/DDBJ databases">
        <title>Rahnella oryzae sp. nov., isolated from rice root.</title>
        <authorList>
            <person name="Zhang X.-X."/>
            <person name="Zhang J."/>
        </authorList>
    </citation>
    <scope>NUCLEOTIDE SEQUENCE [LARGE SCALE GENOMIC DNA]</scope>
    <source>
        <strain evidence="1 2">J11-6</strain>
    </source>
</reference>
<evidence type="ECO:0000313" key="2">
    <source>
        <dbReference type="Proteomes" id="UP000216021"/>
    </source>
</evidence>
<protein>
    <recommendedName>
        <fullName evidence="3">DUF2787 domain-containing protein</fullName>
    </recommendedName>
</protein>
<organism evidence="1 2">
    <name type="scientific">Serratia oryzae</name>
    <dbReference type="NCBI Taxonomy" id="2034155"/>
    <lineage>
        <taxon>Bacteria</taxon>
        <taxon>Pseudomonadati</taxon>
        <taxon>Pseudomonadota</taxon>
        <taxon>Gammaproteobacteria</taxon>
        <taxon>Enterobacterales</taxon>
        <taxon>Yersiniaceae</taxon>
        <taxon>Serratia</taxon>
    </lineage>
</organism>
<gene>
    <name evidence="1" type="ORF">BMI79_21815</name>
</gene>